<comment type="catalytic activity">
    <reaction evidence="9">
        <text>N-terminal S-1,2-diacyl-sn-glyceryl-L-cysteinyl-[lipoprotein] + a glycerophospholipid = N-acyl-S-1,2-diacyl-sn-glyceryl-L-cysteinyl-[lipoprotein] + a 2-acyl-sn-glycero-3-phospholipid + H(+)</text>
        <dbReference type="Rhea" id="RHEA:48228"/>
        <dbReference type="Rhea" id="RHEA-COMP:14681"/>
        <dbReference type="Rhea" id="RHEA-COMP:14684"/>
        <dbReference type="ChEBI" id="CHEBI:15378"/>
        <dbReference type="ChEBI" id="CHEBI:136912"/>
        <dbReference type="ChEBI" id="CHEBI:140656"/>
        <dbReference type="ChEBI" id="CHEBI:140657"/>
        <dbReference type="ChEBI" id="CHEBI:140660"/>
        <dbReference type="EC" id="2.3.1.269"/>
    </reaction>
</comment>
<keyword evidence="7 9" id="KW-0472">Membrane</keyword>
<dbReference type="PANTHER" id="PTHR38686">
    <property type="entry name" value="APOLIPOPROTEIN N-ACYLTRANSFERASE"/>
    <property type="match status" value="1"/>
</dbReference>
<evidence type="ECO:0000313" key="12">
    <source>
        <dbReference type="Proteomes" id="UP000571950"/>
    </source>
</evidence>
<dbReference type="SUPFAM" id="SSF56317">
    <property type="entry name" value="Carbon-nitrogen hydrolase"/>
    <property type="match status" value="1"/>
</dbReference>
<comment type="pathway">
    <text evidence="9">Protein modification; lipoprotein biosynthesis (N-acyl transfer).</text>
</comment>
<evidence type="ECO:0000256" key="9">
    <source>
        <dbReference type="HAMAP-Rule" id="MF_01148"/>
    </source>
</evidence>
<keyword evidence="3 9" id="KW-1003">Cell membrane</keyword>
<keyword evidence="11" id="KW-0449">Lipoprotein</keyword>
<evidence type="ECO:0000256" key="4">
    <source>
        <dbReference type="ARBA" id="ARBA00022679"/>
    </source>
</evidence>
<dbReference type="UniPathway" id="UPA00666"/>
<comment type="similarity">
    <text evidence="2 9">Belongs to the CN hydrolase family. Apolipoprotein N-acyltransferase subfamily.</text>
</comment>
<evidence type="ECO:0000256" key="1">
    <source>
        <dbReference type="ARBA" id="ARBA00004651"/>
    </source>
</evidence>
<dbReference type="PROSITE" id="PS50263">
    <property type="entry name" value="CN_HYDROLASE"/>
    <property type="match status" value="1"/>
</dbReference>
<dbReference type="PANTHER" id="PTHR38686:SF1">
    <property type="entry name" value="APOLIPOPROTEIN N-ACYLTRANSFERASE"/>
    <property type="match status" value="1"/>
</dbReference>
<feature type="transmembrane region" description="Helical" evidence="9">
    <location>
        <begin position="85"/>
        <end position="109"/>
    </location>
</feature>
<dbReference type="EC" id="2.3.1.269" evidence="9"/>
<keyword evidence="5 9" id="KW-0812">Transmembrane</keyword>
<dbReference type="Pfam" id="PF00795">
    <property type="entry name" value="CN_hydrolase"/>
    <property type="match status" value="1"/>
</dbReference>
<dbReference type="InterPro" id="IPR004563">
    <property type="entry name" value="Apolipo_AcylTrfase"/>
</dbReference>
<keyword evidence="6 9" id="KW-1133">Transmembrane helix</keyword>
<dbReference type="Pfam" id="PF20154">
    <property type="entry name" value="LNT_N"/>
    <property type="match status" value="1"/>
</dbReference>
<comment type="caution">
    <text evidence="11">The sequence shown here is derived from an EMBL/GenBank/DDBJ whole genome shotgun (WGS) entry which is preliminary data.</text>
</comment>
<feature type="transmembrane region" description="Helical" evidence="9">
    <location>
        <begin position="12"/>
        <end position="40"/>
    </location>
</feature>
<keyword evidence="12" id="KW-1185">Reference proteome</keyword>
<dbReference type="CDD" id="cd07571">
    <property type="entry name" value="ALP_N-acyl_transferase"/>
    <property type="match status" value="1"/>
</dbReference>
<evidence type="ECO:0000256" key="6">
    <source>
        <dbReference type="ARBA" id="ARBA00022989"/>
    </source>
</evidence>
<comment type="subcellular location">
    <subcellularLocation>
        <location evidence="1 9">Cell membrane</location>
        <topology evidence="1 9">Multi-pass membrane protein</topology>
    </subcellularLocation>
</comment>
<comment type="caution">
    <text evidence="9">Lacks conserved residue(s) required for the propagation of feature annotation.</text>
</comment>
<evidence type="ECO:0000313" key="11">
    <source>
        <dbReference type="EMBL" id="MBB3925453.1"/>
    </source>
</evidence>
<name>A0A7W6FP26_9SPHN</name>
<accession>A0A7W6FP26</accession>
<evidence type="ECO:0000256" key="7">
    <source>
        <dbReference type="ARBA" id="ARBA00023136"/>
    </source>
</evidence>
<dbReference type="GO" id="GO:0042158">
    <property type="term" value="P:lipoprotein biosynthetic process"/>
    <property type="evidence" value="ECO:0007669"/>
    <property type="project" value="UniProtKB-UniRule"/>
</dbReference>
<dbReference type="RefSeq" id="WP_188071011.1">
    <property type="nucleotide sequence ID" value="NZ_JACIDT010000003.1"/>
</dbReference>
<organism evidence="11 12">
    <name type="scientific">Sphingobium jiangsuense</name>
    <dbReference type="NCBI Taxonomy" id="870476"/>
    <lineage>
        <taxon>Bacteria</taxon>
        <taxon>Pseudomonadati</taxon>
        <taxon>Pseudomonadota</taxon>
        <taxon>Alphaproteobacteria</taxon>
        <taxon>Sphingomonadales</taxon>
        <taxon>Sphingomonadaceae</taxon>
        <taxon>Sphingobium</taxon>
    </lineage>
</organism>
<keyword evidence="8 9" id="KW-0012">Acyltransferase</keyword>
<protein>
    <recommendedName>
        <fullName evidence="9">Apolipoprotein N-acyltransferase</fullName>
        <shortName evidence="9">ALP N-acyltransferase</shortName>
        <ecNumber evidence="9">2.3.1.269</ecNumber>
    </recommendedName>
</protein>
<evidence type="ECO:0000256" key="8">
    <source>
        <dbReference type="ARBA" id="ARBA00023315"/>
    </source>
</evidence>
<proteinExistence type="inferred from homology"/>
<evidence type="ECO:0000256" key="5">
    <source>
        <dbReference type="ARBA" id="ARBA00022692"/>
    </source>
</evidence>
<reference evidence="11 12" key="1">
    <citation type="submission" date="2020-08" db="EMBL/GenBank/DDBJ databases">
        <title>Genomic Encyclopedia of Type Strains, Phase IV (KMG-IV): sequencing the most valuable type-strain genomes for metagenomic binning, comparative biology and taxonomic classification.</title>
        <authorList>
            <person name="Goeker M."/>
        </authorList>
    </citation>
    <scope>NUCLEOTIDE SEQUENCE [LARGE SCALE GENOMIC DNA]</scope>
    <source>
        <strain evidence="11 12">DSM 26189</strain>
    </source>
</reference>
<evidence type="ECO:0000259" key="10">
    <source>
        <dbReference type="PROSITE" id="PS50263"/>
    </source>
</evidence>
<dbReference type="HAMAP" id="MF_01148">
    <property type="entry name" value="Lnt"/>
    <property type="match status" value="1"/>
</dbReference>
<evidence type="ECO:0000256" key="2">
    <source>
        <dbReference type="ARBA" id="ARBA00010065"/>
    </source>
</evidence>
<gene>
    <name evidence="9" type="primary">lnt</name>
    <name evidence="11" type="ORF">GGR43_001166</name>
</gene>
<dbReference type="InterPro" id="IPR003010">
    <property type="entry name" value="C-N_Hydrolase"/>
</dbReference>
<dbReference type="NCBIfam" id="TIGR00546">
    <property type="entry name" value="lnt"/>
    <property type="match status" value="1"/>
</dbReference>
<comment type="function">
    <text evidence="9">Catalyzes the phospholipid dependent N-acylation of the N-terminal cysteine of apolipoprotein, the last step in lipoprotein maturation.</text>
</comment>
<feature type="transmembrane region" description="Helical" evidence="9">
    <location>
        <begin position="494"/>
        <end position="513"/>
    </location>
</feature>
<sequence length="515" mass="55346">MTGKALRHPLPLALIAGSVAALGFAPLGLWPLALAALALLLLLAERARTRKAAFLTGWCFGLAHFTVGLNWIAHAFTYQDAMPHWFGYGAVVALSLYLAVWPGLAVLALHIARARCPQLPAAPLAAGLWVIAEYGRATAFTGFAWDPLGLIWLGTGVDQAARWIGTYGLSALAILAAAALLALGQRRWRDGLPTLAGLALLAGAGHLPLSAGDTPSTGPAITIVQPNIDQSDKYDAALDQENFAKLARLTGPSSPDRPRLVFWPEAALPAWLDMEPDWRAALAGLLGPHDLLMTGGVKVYLEERPHDLYTERRIKGARNSAWVLTPDARLVARYDKAHLVPYGEYLPMRAILQPLGLSRLVPGDADFWPGPGPRSLILPAGQGRGALKMGVQICYEIIFSGQVVDRKDRPAFLYNPSNDAWFGDWGPPQHLAQARMRAIEEAMPILRSTPTGISAVIDGHGRLLAHVPLHREGAINARLPEALPPTLFSRFGNALPLGLALALVALAVATARLRR</sequence>
<feature type="transmembrane region" description="Helical" evidence="9">
    <location>
        <begin position="164"/>
        <end position="184"/>
    </location>
</feature>
<dbReference type="InterPro" id="IPR045378">
    <property type="entry name" value="LNT_N"/>
</dbReference>
<dbReference type="AlphaFoldDB" id="A0A7W6FP26"/>
<keyword evidence="4 9" id="KW-0808">Transferase</keyword>
<feature type="transmembrane region" description="Helical" evidence="9">
    <location>
        <begin position="52"/>
        <end position="73"/>
    </location>
</feature>
<dbReference type="InterPro" id="IPR036526">
    <property type="entry name" value="C-N_Hydrolase_sf"/>
</dbReference>
<dbReference type="GO" id="GO:0005886">
    <property type="term" value="C:plasma membrane"/>
    <property type="evidence" value="ECO:0007669"/>
    <property type="project" value="UniProtKB-SubCell"/>
</dbReference>
<evidence type="ECO:0000256" key="3">
    <source>
        <dbReference type="ARBA" id="ARBA00022475"/>
    </source>
</evidence>
<dbReference type="GO" id="GO:0016410">
    <property type="term" value="F:N-acyltransferase activity"/>
    <property type="evidence" value="ECO:0007669"/>
    <property type="project" value="UniProtKB-UniRule"/>
</dbReference>
<dbReference type="EMBL" id="JACIDT010000003">
    <property type="protein sequence ID" value="MBB3925453.1"/>
    <property type="molecule type" value="Genomic_DNA"/>
</dbReference>
<dbReference type="Gene3D" id="3.60.110.10">
    <property type="entry name" value="Carbon-nitrogen hydrolase"/>
    <property type="match status" value="1"/>
</dbReference>
<dbReference type="Proteomes" id="UP000571950">
    <property type="component" value="Unassembled WGS sequence"/>
</dbReference>
<feature type="domain" description="CN hydrolase" evidence="10">
    <location>
        <begin position="224"/>
        <end position="481"/>
    </location>
</feature>